<name>A0AAD6CT24_9EURO</name>
<dbReference type="InterPro" id="IPR059157">
    <property type="entry name" value="WDR36-Utp21_N"/>
</dbReference>
<evidence type="ECO:0008006" key="9">
    <source>
        <dbReference type="Google" id="ProtNLM"/>
    </source>
</evidence>
<keyword evidence="8" id="KW-1185">Reference proteome</keyword>
<feature type="repeat" description="WD" evidence="3">
    <location>
        <begin position="599"/>
        <end position="640"/>
    </location>
</feature>
<keyword evidence="2" id="KW-0677">Repeat</keyword>
<feature type="region of interest" description="Disordered" evidence="4">
    <location>
        <begin position="433"/>
        <end position="455"/>
    </location>
</feature>
<dbReference type="PROSITE" id="PS00678">
    <property type="entry name" value="WD_REPEATS_1"/>
    <property type="match status" value="2"/>
</dbReference>
<evidence type="ECO:0000313" key="8">
    <source>
        <dbReference type="Proteomes" id="UP001220324"/>
    </source>
</evidence>
<dbReference type="GO" id="GO:0032040">
    <property type="term" value="C:small-subunit processome"/>
    <property type="evidence" value="ECO:0007669"/>
    <property type="project" value="InterPro"/>
</dbReference>
<dbReference type="InterPro" id="IPR011047">
    <property type="entry name" value="Quinoprotein_ADH-like_sf"/>
</dbReference>
<evidence type="ECO:0000313" key="7">
    <source>
        <dbReference type="EMBL" id="KAJ5537915.1"/>
    </source>
</evidence>
<dbReference type="Proteomes" id="UP001220324">
    <property type="component" value="Unassembled WGS sequence"/>
</dbReference>
<dbReference type="InterPro" id="IPR015943">
    <property type="entry name" value="WD40/YVTN_repeat-like_dom_sf"/>
</dbReference>
<feature type="domain" description="WDR36/Utp21 N-terminal" evidence="6">
    <location>
        <begin position="65"/>
        <end position="369"/>
    </location>
</feature>
<dbReference type="AlphaFoldDB" id="A0AAD6CT24"/>
<reference evidence="7 8" key="1">
    <citation type="journal article" date="2023" name="IMA Fungus">
        <title>Comparative genomic study of the Penicillium genus elucidates a diverse pangenome and 15 lateral gene transfer events.</title>
        <authorList>
            <person name="Petersen C."/>
            <person name="Sorensen T."/>
            <person name="Nielsen M.R."/>
            <person name="Sondergaard T.E."/>
            <person name="Sorensen J.L."/>
            <person name="Fitzpatrick D.A."/>
            <person name="Frisvad J.C."/>
            <person name="Nielsen K.L."/>
        </authorList>
    </citation>
    <scope>NUCLEOTIDE SEQUENCE [LARGE SCALE GENOMIC DNA]</scope>
    <source>
        <strain evidence="7 8">IBT 35679</strain>
    </source>
</reference>
<comment type="caution">
    <text evidence="7">The sequence shown here is derived from an EMBL/GenBank/DDBJ whole genome shotgun (WGS) entry which is preliminary data.</text>
</comment>
<keyword evidence="1 3" id="KW-0853">WD repeat</keyword>
<dbReference type="InterPro" id="IPR019775">
    <property type="entry name" value="WD40_repeat_CS"/>
</dbReference>
<dbReference type="Pfam" id="PF04192">
    <property type="entry name" value="Utp21"/>
    <property type="match status" value="1"/>
</dbReference>
<dbReference type="Pfam" id="PF25168">
    <property type="entry name" value="Beta-prop_WDR36-Utp21_2nd"/>
    <property type="match status" value="1"/>
</dbReference>
<dbReference type="EMBL" id="JAQIZZ010000006">
    <property type="protein sequence ID" value="KAJ5537915.1"/>
    <property type="molecule type" value="Genomic_DNA"/>
</dbReference>
<dbReference type="InterPro" id="IPR007319">
    <property type="entry name" value="WDR36/Utp21_C"/>
</dbReference>
<dbReference type="GO" id="GO:0006364">
    <property type="term" value="P:rRNA processing"/>
    <property type="evidence" value="ECO:0007669"/>
    <property type="project" value="InterPro"/>
</dbReference>
<dbReference type="PROSITE" id="PS50082">
    <property type="entry name" value="WD_REPEATS_2"/>
    <property type="match status" value="2"/>
</dbReference>
<evidence type="ECO:0000259" key="5">
    <source>
        <dbReference type="Pfam" id="PF04192"/>
    </source>
</evidence>
<dbReference type="SUPFAM" id="SSF50998">
    <property type="entry name" value="Quinoprotein alcohol dehydrogenase-like"/>
    <property type="match status" value="1"/>
</dbReference>
<proteinExistence type="predicted"/>
<dbReference type="Pfam" id="PF25171">
    <property type="entry name" value="Beta-prop_WDR36-Utp21_1st"/>
    <property type="match status" value="1"/>
</dbReference>
<gene>
    <name evidence="7" type="ORF">N7494_007394</name>
</gene>
<dbReference type="GO" id="GO:0034388">
    <property type="term" value="C:Pwp2p-containing subcomplex of 90S preribosome"/>
    <property type="evidence" value="ECO:0007669"/>
    <property type="project" value="TreeGrafter"/>
</dbReference>
<dbReference type="Gene3D" id="2.130.10.10">
    <property type="entry name" value="YVTN repeat-like/Quinoprotein amine dehydrogenase"/>
    <property type="match status" value="2"/>
</dbReference>
<feature type="repeat" description="WD" evidence="3">
    <location>
        <begin position="684"/>
        <end position="725"/>
    </location>
</feature>
<dbReference type="PROSITE" id="PS50294">
    <property type="entry name" value="WD_REPEATS_REGION"/>
    <property type="match status" value="1"/>
</dbReference>
<dbReference type="PANTHER" id="PTHR22840:SF12">
    <property type="entry name" value="WD REPEAT-CONTAINING PROTEIN 36"/>
    <property type="match status" value="1"/>
</dbReference>
<feature type="domain" description="WDR36/Utp21 C-terminal" evidence="5">
    <location>
        <begin position="814"/>
        <end position="1034"/>
    </location>
</feature>
<sequence>MPAMANDTFDLPLAKRQKRALNEERRVANQRGGSKIFAPFRTLGLVSPTSVPFTSVRLGKSTYQITTSVGHTLQTYDLRRGLSLIFLSRPQTPEFITATCAWQDKVFAAWGFLRPRSPGGIWVFKRGKRVASLESPNLDGPIERLVVFGSWVVGCWTGGLEVWKTGSYEHYASLRPQTNLGSAGEPIYAGLLCNMPTYLNKIFVGRMDGAVDIWNIRSGKLLHTLPPPSSDSGPITAIHPTPALSLLAIAHKSGALSIQNVDSGQLVLSLRTPSARALPVTSITFRSDGLGAGHDGRKAGVMATAASGSGDITMWDLNDGGRVAGILRGAHRVANRDNGTGVNRVEFLDGQPVLVSSGDDNALKTWIFDETPFSPTPRSLHVRGGHSAAVSALEFLPAASDGSDSGGKWLLSASKDCSLWGLSLRKDSQHAEISQGNVESKSKKLGPTDPSSSVVDPLKASEVTCIACSLNRDGGMGITTSGPIWSNPKFTNTESTNSTGWESVVTGHRGDKYARTWFWGKKKAGRWAFGTGDGTEVKSVAVSQCGTFAVIGSAGGSIDMFNLQSGQHRQSFPSRGSKSRAMKVQERSDSAFVSSRPTDARHTKAVTGLMIDNLNRTVVSCGLDGKVKFWDLLSGSLLDELDWNPMASVTGIRYSKTSELVAFSCDDLSIRVVDLETRKLVREFWGCVGQVNDFIFSNDGRWIIAASMDSVVRIWDLPTGHLIDIFRVSSTCVSLAMSSTGEFLATAHAGSIGISLWSNRSLFMPVSTKNMDEDVIEDVGVPTTSGESGAGLVEAAFMEAPEADEAEGPVLTSEQLRQDMVTLSLVPKSKWQALVHLDSIKERNRPKEAPKAPEKAPFFLPSMLGDAHSQPAHQAAAEVAEAGSLSNNVEAERSHVNRGVGSESTITQFLKSGHGSGNFDPLIEHLKSLSPARADLEIRSLDPRARNGFSELSSFIQALTIRLKLRRDFELVNAWMAVFLKIHADTVGLCSRRDDPEYRLLQEALTSWTHEQEQEGKRLAELVGYCRGVVGFLRSAR</sequence>
<accession>A0AAD6CT24</accession>
<evidence type="ECO:0000256" key="4">
    <source>
        <dbReference type="SAM" id="MobiDB-lite"/>
    </source>
</evidence>
<dbReference type="InterPro" id="IPR001680">
    <property type="entry name" value="WD40_rpt"/>
</dbReference>
<organism evidence="7 8">
    <name type="scientific">Penicillium frequentans</name>
    <dbReference type="NCBI Taxonomy" id="3151616"/>
    <lineage>
        <taxon>Eukaryota</taxon>
        <taxon>Fungi</taxon>
        <taxon>Dikarya</taxon>
        <taxon>Ascomycota</taxon>
        <taxon>Pezizomycotina</taxon>
        <taxon>Eurotiomycetes</taxon>
        <taxon>Eurotiomycetidae</taxon>
        <taxon>Eurotiales</taxon>
        <taxon>Aspergillaceae</taxon>
        <taxon>Penicillium</taxon>
    </lineage>
</organism>
<evidence type="ECO:0000259" key="6">
    <source>
        <dbReference type="Pfam" id="PF25171"/>
    </source>
</evidence>
<dbReference type="PANTHER" id="PTHR22840">
    <property type="entry name" value="WD REPEAT-CONTAINING PROTEIN 36"/>
    <property type="match status" value="1"/>
</dbReference>
<evidence type="ECO:0000256" key="3">
    <source>
        <dbReference type="PROSITE-ProRule" id="PRU00221"/>
    </source>
</evidence>
<evidence type="ECO:0000256" key="1">
    <source>
        <dbReference type="ARBA" id="ARBA00022574"/>
    </source>
</evidence>
<dbReference type="SMART" id="SM00320">
    <property type="entry name" value="WD40"/>
    <property type="match status" value="9"/>
</dbReference>
<evidence type="ECO:0000256" key="2">
    <source>
        <dbReference type="ARBA" id="ARBA00022737"/>
    </source>
</evidence>
<protein>
    <recommendedName>
        <fullName evidence="9">Small-subunit processome Utp21 domain-containing protein</fullName>
    </recommendedName>
</protein>